<dbReference type="AlphaFoldDB" id="A0A645ICY7"/>
<dbReference type="PROSITE" id="PS01229">
    <property type="entry name" value="COF_2"/>
    <property type="match status" value="1"/>
</dbReference>
<protein>
    <submittedName>
        <fullName evidence="1">Putative phosphatase</fullName>
        <ecNumber evidence="1">3.1.3.-</ecNumber>
    </submittedName>
</protein>
<dbReference type="GO" id="GO:0016791">
    <property type="term" value="F:phosphatase activity"/>
    <property type="evidence" value="ECO:0007669"/>
    <property type="project" value="TreeGrafter"/>
</dbReference>
<dbReference type="PANTHER" id="PTHR10000">
    <property type="entry name" value="PHOSPHOSERINE PHOSPHATASE"/>
    <property type="match status" value="1"/>
</dbReference>
<dbReference type="Pfam" id="PF08282">
    <property type="entry name" value="Hydrolase_3"/>
    <property type="match status" value="1"/>
</dbReference>
<comment type="caution">
    <text evidence="1">The sequence shown here is derived from an EMBL/GenBank/DDBJ whole genome shotgun (WGS) entry which is preliminary data.</text>
</comment>
<dbReference type="GO" id="GO:0000287">
    <property type="term" value="F:magnesium ion binding"/>
    <property type="evidence" value="ECO:0007669"/>
    <property type="project" value="TreeGrafter"/>
</dbReference>
<dbReference type="SUPFAM" id="SSF56784">
    <property type="entry name" value="HAD-like"/>
    <property type="match status" value="1"/>
</dbReference>
<dbReference type="EMBL" id="VSSQ01105074">
    <property type="protein sequence ID" value="MPN45293.1"/>
    <property type="molecule type" value="Genomic_DNA"/>
</dbReference>
<dbReference type="EC" id="3.1.3.-" evidence="1"/>
<dbReference type="Gene3D" id="3.30.1240.10">
    <property type="match status" value="1"/>
</dbReference>
<keyword evidence="1" id="KW-0378">Hydrolase</keyword>
<name>A0A645ICY7_9ZZZZ</name>
<dbReference type="PANTHER" id="PTHR10000:SF8">
    <property type="entry name" value="HAD SUPERFAMILY HYDROLASE-LIKE, TYPE 3"/>
    <property type="match status" value="1"/>
</dbReference>
<dbReference type="Gene3D" id="3.40.50.1000">
    <property type="entry name" value="HAD superfamily/HAD-like"/>
    <property type="match status" value="1"/>
</dbReference>
<dbReference type="InterPro" id="IPR023214">
    <property type="entry name" value="HAD_sf"/>
</dbReference>
<evidence type="ECO:0000313" key="1">
    <source>
        <dbReference type="EMBL" id="MPN45293.1"/>
    </source>
</evidence>
<organism evidence="1">
    <name type="scientific">bioreactor metagenome</name>
    <dbReference type="NCBI Taxonomy" id="1076179"/>
    <lineage>
        <taxon>unclassified sequences</taxon>
        <taxon>metagenomes</taxon>
        <taxon>ecological metagenomes</taxon>
    </lineage>
</organism>
<sequence length="186" mass="21319">MQKDMPKEMARPIFTNLKKYGLSINFYIDDHLYGDEGNKNIKGYAEYIEVPYTIMKDEEIFSHIDEMDIMKMVAMGEEKDIDIFLEKERDNFSSNLHLVKSLPFMLEIANKEVNKGNALSKLGEILGIKASEMMAIGDNMNDEEMLDYVANPFVMANGSELLLAKNYMRTRSNNENGVAYAISQFL</sequence>
<dbReference type="InterPro" id="IPR036412">
    <property type="entry name" value="HAD-like_sf"/>
</dbReference>
<proteinExistence type="predicted"/>
<reference evidence="1" key="1">
    <citation type="submission" date="2019-08" db="EMBL/GenBank/DDBJ databases">
        <authorList>
            <person name="Kucharzyk K."/>
            <person name="Murdoch R.W."/>
            <person name="Higgins S."/>
            <person name="Loffler F."/>
        </authorList>
    </citation>
    <scope>NUCLEOTIDE SEQUENCE</scope>
</reference>
<accession>A0A645ICY7</accession>
<gene>
    <name evidence="1" type="ORF">SDC9_192860</name>
</gene>
<dbReference type="GO" id="GO:0005829">
    <property type="term" value="C:cytosol"/>
    <property type="evidence" value="ECO:0007669"/>
    <property type="project" value="TreeGrafter"/>
</dbReference>